<name>H8ZAW2_NEMA1</name>
<dbReference type="GO" id="GO:0046872">
    <property type="term" value="F:metal ion binding"/>
    <property type="evidence" value="ECO:0007669"/>
    <property type="project" value="UniProtKB-KW"/>
</dbReference>
<dbReference type="EMBL" id="JH604634">
    <property type="protein sequence ID" value="EHY66015.1"/>
    <property type="molecule type" value="Genomic_DNA"/>
</dbReference>
<dbReference type="OrthoDB" id="191686at2759"/>
<dbReference type="PANTHER" id="PTHR45942">
    <property type="entry name" value="PROTEIN PHOSPATASE 3 REGULATORY SUBUNIT B ALPHA ISOFORM TYPE 1"/>
    <property type="match status" value="1"/>
</dbReference>
<dbReference type="HOGENOM" id="CLU_061288_10_5_1"/>
<keyword evidence="1" id="KW-0479">Metal-binding</keyword>
<dbReference type="STRING" id="944018.H8ZAW2"/>
<keyword evidence="2" id="KW-0677">Repeat</keyword>
<evidence type="ECO:0008006" key="5">
    <source>
        <dbReference type="Google" id="ProtNLM"/>
    </source>
</evidence>
<evidence type="ECO:0000313" key="4">
    <source>
        <dbReference type="EMBL" id="EHY66015.1"/>
    </source>
</evidence>
<evidence type="ECO:0000256" key="2">
    <source>
        <dbReference type="ARBA" id="ARBA00022737"/>
    </source>
</evidence>
<dbReference type="InterPro" id="IPR011992">
    <property type="entry name" value="EF-hand-dom_pair"/>
</dbReference>
<sequence>MGTVFSGLTKEDIRVIRQTGCRLPPKQIKLLYTRFKELDKEEIGRIFVDQLLCIPEISINPFGERVIRKICDEDGKIDFNGFVSAATIFSKYSTNEEKVKFFFELISVDGRITRTDLEEIASNLYPKDENTEDIRAGIDEIFHVYDKTNKEFIECKDLNKMDCNALGRIF</sequence>
<comment type="similarity">
    <text evidence="3">Belongs to the calcineurin regulatory subunit family.</text>
</comment>
<accession>H8ZAW2</accession>
<dbReference type="Proteomes" id="UP000005622">
    <property type="component" value="Unassembled WGS sequence"/>
</dbReference>
<evidence type="ECO:0000256" key="3">
    <source>
        <dbReference type="ARBA" id="ARBA00023774"/>
    </source>
</evidence>
<dbReference type="AlphaFoldDB" id="H8ZAW2"/>
<dbReference type="SUPFAM" id="SSF47473">
    <property type="entry name" value="EF-hand"/>
    <property type="match status" value="1"/>
</dbReference>
<organism evidence="4">
    <name type="scientific">Nematocida ausubeli (strain ATCC PRA-371 / ERTm2)</name>
    <name type="common">Nematode killer fungus</name>
    <dbReference type="NCBI Taxonomy" id="1913371"/>
    <lineage>
        <taxon>Eukaryota</taxon>
        <taxon>Fungi</taxon>
        <taxon>Fungi incertae sedis</taxon>
        <taxon>Microsporidia</taxon>
        <taxon>Nematocida</taxon>
    </lineage>
</organism>
<protein>
    <recommendedName>
        <fullName evidence="5">EF-hand domain-containing protein</fullName>
    </recommendedName>
</protein>
<reference evidence="4" key="1">
    <citation type="submission" date="2011-03" db="EMBL/GenBank/DDBJ databases">
        <title>The Genome Sequence of Nematocida sp1 strain ERTm2.</title>
        <authorList>
            <consortium name="The Broad Institute Genome Sequencing Platform"/>
            <consortium name="The Broad Institute Genome Sequencing Center for Infectious Disease"/>
            <person name="Cuomo C."/>
            <person name="Troemel E."/>
            <person name="Young S.K."/>
            <person name="Zeng Q."/>
            <person name="Gargeya S."/>
            <person name="Fitzgerald M."/>
            <person name="Haas B."/>
            <person name="Abouelleil A."/>
            <person name="Alvarado L."/>
            <person name="Arachchi H.M."/>
            <person name="Berlin A."/>
            <person name="Brown A."/>
            <person name="Chapman S.B."/>
            <person name="Chen Z."/>
            <person name="Dunbar C."/>
            <person name="Freedman E."/>
            <person name="Gearin G."/>
            <person name="Gellesch M."/>
            <person name="Goldberg J."/>
            <person name="Griggs A."/>
            <person name="Gujja S."/>
            <person name="Heilman E.R."/>
            <person name="Heiman D."/>
            <person name="Howarth C."/>
            <person name="Larson L."/>
            <person name="Lui A."/>
            <person name="MacDonald P.J.P."/>
            <person name="Mehta T."/>
            <person name="Montmayeur A."/>
            <person name="Murphy C."/>
            <person name="Neiman D."/>
            <person name="Pearson M."/>
            <person name="Priest M."/>
            <person name="Roberts A."/>
            <person name="Saif S."/>
            <person name="Shea T."/>
            <person name="Shenoy N."/>
            <person name="Sisk P."/>
            <person name="Stolte C."/>
            <person name="Sykes S."/>
            <person name="White J."/>
            <person name="Yandava C."/>
            <person name="Wortman J."/>
            <person name="Nusbaum C."/>
            <person name="Birren B."/>
        </authorList>
    </citation>
    <scope>NUCLEOTIDE SEQUENCE</scope>
    <source>
        <strain evidence="4">ERTm2</strain>
    </source>
</reference>
<proteinExistence type="inferred from homology"/>
<gene>
    <name evidence="4" type="ORF">NERG_00711</name>
</gene>
<dbReference type="Gene3D" id="1.10.238.10">
    <property type="entry name" value="EF-hand"/>
    <property type="match status" value="1"/>
</dbReference>
<evidence type="ECO:0000256" key="1">
    <source>
        <dbReference type="ARBA" id="ARBA00022723"/>
    </source>
</evidence>